<reference evidence="4 5" key="1">
    <citation type="submission" date="2024-10" db="EMBL/GenBank/DDBJ databases">
        <title>The Natural Products Discovery Center: Release of the First 8490 Sequenced Strains for Exploring Actinobacteria Biosynthetic Diversity.</title>
        <authorList>
            <person name="Kalkreuter E."/>
            <person name="Kautsar S.A."/>
            <person name="Yang D."/>
            <person name="Bader C.D."/>
            <person name="Teijaro C.N."/>
            <person name="Fluegel L."/>
            <person name="Davis C.M."/>
            <person name="Simpson J.R."/>
            <person name="Lauterbach L."/>
            <person name="Steele A.D."/>
            <person name="Gui C."/>
            <person name="Meng S."/>
            <person name="Li G."/>
            <person name="Viehrig K."/>
            <person name="Ye F."/>
            <person name="Su P."/>
            <person name="Kiefer A.F."/>
            <person name="Nichols A."/>
            <person name="Cepeda A.J."/>
            <person name="Yan W."/>
            <person name="Fan B."/>
            <person name="Jiang Y."/>
            <person name="Adhikari A."/>
            <person name="Zheng C.-J."/>
            <person name="Schuster L."/>
            <person name="Cowan T.M."/>
            <person name="Smanski M.J."/>
            <person name="Chevrette M.G."/>
            <person name="De Carvalho L.P.S."/>
            <person name="Shen B."/>
        </authorList>
    </citation>
    <scope>NUCLEOTIDE SEQUENCE [LARGE SCALE GENOMIC DNA]</scope>
    <source>
        <strain evidence="4 5">NPDC021253</strain>
    </source>
</reference>
<comment type="similarity">
    <text evidence="1">Belongs to the methylmalonyl-CoA epimerase family.</text>
</comment>
<dbReference type="Proteomes" id="UP001611075">
    <property type="component" value="Unassembled WGS sequence"/>
</dbReference>
<dbReference type="InterPro" id="IPR037523">
    <property type="entry name" value="VOC_core"/>
</dbReference>
<evidence type="ECO:0000313" key="5">
    <source>
        <dbReference type="Proteomes" id="UP001611075"/>
    </source>
</evidence>
<keyword evidence="2" id="KW-0479">Metal-binding</keyword>
<protein>
    <submittedName>
        <fullName evidence="4">VOC family protein</fullName>
    </submittedName>
</protein>
<dbReference type="PANTHER" id="PTHR43048:SF3">
    <property type="entry name" value="METHYLMALONYL-COA EPIMERASE, MITOCHONDRIAL"/>
    <property type="match status" value="1"/>
</dbReference>
<dbReference type="PANTHER" id="PTHR43048">
    <property type="entry name" value="METHYLMALONYL-COA EPIMERASE"/>
    <property type="match status" value="1"/>
</dbReference>
<dbReference type="PROSITE" id="PS51819">
    <property type="entry name" value="VOC"/>
    <property type="match status" value="1"/>
</dbReference>
<evidence type="ECO:0000313" key="4">
    <source>
        <dbReference type="EMBL" id="MFI0793837.1"/>
    </source>
</evidence>
<feature type="domain" description="VOC" evidence="3">
    <location>
        <begin position="2"/>
        <end position="128"/>
    </location>
</feature>
<dbReference type="InterPro" id="IPR017515">
    <property type="entry name" value="MeMalonyl-CoA_epimerase"/>
</dbReference>
<dbReference type="InterPro" id="IPR051785">
    <property type="entry name" value="MMCE/EMCE_epimerase"/>
</dbReference>
<dbReference type="CDD" id="cd07249">
    <property type="entry name" value="MMCE"/>
    <property type="match status" value="1"/>
</dbReference>
<evidence type="ECO:0000259" key="3">
    <source>
        <dbReference type="PROSITE" id="PS51819"/>
    </source>
</evidence>
<dbReference type="Gene3D" id="3.10.180.10">
    <property type="entry name" value="2,3-Dihydroxybiphenyl 1,2-Dioxygenase, domain 1"/>
    <property type="match status" value="1"/>
</dbReference>
<dbReference type="SUPFAM" id="SSF54593">
    <property type="entry name" value="Glyoxalase/Bleomycin resistance protein/Dihydroxybiphenyl dioxygenase"/>
    <property type="match status" value="1"/>
</dbReference>
<proteinExistence type="inferred from homology"/>
<dbReference type="RefSeq" id="WP_396679622.1">
    <property type="nucleotide sequence ID" value="NZ_JBIRPU010000008.1"/>
</dbReference>
<accession>A0ABW7SNP9</accession>
<dbReference type="Pfam" id="PF13669">
    <property type="entry name" value="Glyoxalase_4"/>
    <property type="match status" value="1"/>
</dbReference>
<gene>
    <name evidence="4" type="ORF">ACH4OY_14260</name>
</gene>
<sequence>MQLHHLGWAVHSIEASREHFETQLGLPYEGAEEFPTLTVAFFRAGATLIELLEPKSDEDDVAQFLRERGEGIHHCAYLVDDVATALAGAEARGMCLMDTVPRPGSRGTTIGFVDPRRADRILVEYVREPVA</sequence>
<keyword evidence="5" id="KW-1185">Reference proteome</keyword>
<dbReference type="InterPro" id="IPR029068">
    <property type="entry name" value="Glyas_Bleomycin-R_OHBP_Dase"/>
</dbReference>
<evidence type="ECO:0000256" key="1">
    <source>
        <dbReference type="ARBA" id="ARBA00009308"/>
    </source>
</evidence>
<dbReference type="EMBL" id="JBIRPU010000008">
    <property type="protein sequence ID" value="MFI0793837.1"/>
    <property type="molecule type" value="Genomic_DNA"/>
</dbReference>
<organism evidence="4 5">
    <name type="scientific">Micromonospora rubida</name>
    <dbReference type="NCBI Taxonomy" id="2697657"/>
    <lineage>
        <taxon>Bacteria</taxon>
        <taxon>Bacillati</taxon>
        <taxon>Actinomycetota</taxon>
        <taxon>Actinomycetes</taxon>
        <taxon>Micromonosporales</taxon>
        <taxon>Micromonosporaceae</taxon>
        <taxon>Micromonospora</taxon>
    </lineage>
</organism>
<evidence type="ECO:0000256" key="2">
    <source>
        <dbReference type="ARBA" id="ARBA00022723"/>
    </source>
</evidence>
<comment type="caution">
    <text evidence="4">The sequence shown here is derived from an EMBL/GenBank/DDBJ whole genome shotgun (WGS) entry which is preliminary data.</text>
</comment>
<name>A0ABW7SNP9_9ACTN</name>